<dbReference type="Proteomes" id="UP000649573">
    <property type="component" value="Unassembled WGS sequence"/>
</dbReference>
<sequence length="114" mass="11517">MVVSGAVVVTGGGVVVAGGSEDGGAVVDDAVTDRRSWLMGVDEAASWAAAPVGSIGWSESRTTQKVAARPAVRVAATAMGSFRLGVCFVLCRPGIREHLASGTGHGHATRNITK</sequence>
<comment type="caution">
    <text evidence="1">The sequence shown here is derived from an EMBL/GenBank/DDBJ whole genome shotgun (WGS) entry which is preliminary data.</text>
</comment>
<evidence type="ECO:0000313" key="1">
    <source>
        <dbReference type="EMBL" id="GGU15811.1"/>
    </source>
</evidence>
<protein>
    <recommendedName>
        <fullName evidence="3">Secreted protein</fullName>
    </recommendedName>
</protein>
<name>A0ABQ2UCV0_9PSEU</name>
<gene>
    <name evidence="1" type="ORF">GCM10010178_04250</name>
</gene>
<accession>A0ABQ2UCV0</accession>
<evidence type="ECO:0008006" key="3">
    <source>
        <dbReference type="Google" id="ProtNLM"/>
    </source>
</evidence>
<reference evidence="2" key="1">
    <citation type="journal article" date="2019" name="Int. J. Syst. Evol. Microbiol.">
        <title>The Global Catalogue of Microorganisms (GCM) 10K type strain sequencing project: providing services to taxonomists for standard genome sequencing and annotation.</title>
        <authorList>
            <consortium name="The Broad Institute Genomics Platform"/>
            <consortium name="The Broad Institute Genome Sequencing Center for Infectious Disease"/>
            <person name="Wu L."/>
            <person name="Ma J."/>
        </authorList>
    </citation>
    <scope>NUCLEOTIDE SEQUENCE [LARGE SCALE GENOMIC DNA]</scope>
    <source>
        <strain evidence="2">JCM 3296</strain>
    </source>
</reference>
<organism evidence="1 2">
    <name type="scientific">Lentzea flava</name>
    <dbReference type="NCBI Taxonomy" id="103732"/>
    <lineage>
        <taxon>Bacteria</taxon>
        <taxon>Bacillati</taxon>
        <taxon>Actinomycetota</taxon>
        <taxon>Actinomycetes</taxon>
        <taxon>Pseudonocardiales</taxon>
        <taxon>Pseudonocardiaceae</taxon>
        <taxon>Lentzea</taxon>
    </lineage>
</organism>
<evidence type="ECO:0000313" key="2">
    <source>
        <dbReference type="Proteomes" id="UP000649573"/>
    </source>
</evidence>
<dbReference type="EMBL" id="BMRE01000001">
    <property type="protein sequence ID" value="GGU15811.1"/>
    <property type="molecule type" value="Genomic_DNA"/>
</dbReference>
<proteinExistence type="predicted"/>
<keyword evidence="2" id="KW-1185">Reference proteome</keyword>